<evidence type="ECO:0000313" key="1">
    <source>
        <dbReference type="EMBL" id="GFG95318.1"/>
    </source>
</evidence>
<proteinExistence type="predicted"/>
<name>A0A7I9Z350_9MYCO</name>
<evidence type="ECO:0000313" key="2">
    <source>
        <dbReference type="Proteomes" id="UP000465301"/>
    </source>
</evidence>
<dbReference type="EMBL" id="BLLA01000001">
    <property type="protein sequence ID" value="GFG95318.1"/>
    <property type="molecule type" value="Genomic_DNA"/>
</dbReference>
<accession>A0A7I9Z350</accession>
<gene>
    <name evidence="1" type="ORF">MTIM_11970</name>
</gene>
<keyword evidence="2" id="KW-1185">Reference proteome</keyword>
<organism evidence="1 2">
    <name type="scientific">Mycobacterium timonense</name>
    <dbReference type="NCBI Taxonomy" id="701043"/>
    <lineage>
        <taxon>Bacteria</taxon>
        <taxon>Bacillati</taxon>
        <taxon>Actinomycetota</taxon>
        <taxon>Actinomycetes</taxon>
        <taxon>Mycobacteriales</taxon>
        <taxon>Mycobacteriaceae</taxon>
        <taxon>Mycobacterium</taxon>
        <taxon>Mycobacterium avium complex (MAC)</taxon>
    </lineage>
</organism>
<evidence type="ECO:0008006" key="3">
    <source>
        <dbReference type="Google" id="ProtNLM"/>
    </source>
</evidence>
<comment type="caution">
    <text evidence="1">The sequence shown here is derived from an EMBL/GenBank/DDBJ whole genome shotgun (WGS) entry which is preliminary data.</text>
</comment>
<dbReference type="AlphaFoldDB" id="A0A7I9Z350"/>
<reference evidence="1 2" key="1">
    <citation type="journal article" date="2019" name="Emerg. Microbes Infect.">
        <title>Comprehensive subspecies identification of 175 nontuberculous mycobacteria species based on 7547 genomic profiles.</title>
        <authorList>
            <person name="Matsumoto Y."/>
            <person name="Kinjo T."/>
            <person name="Motooka D."/>
            <person name="Nabeya D."/>
            <person name="Jung N."/>
            <person name="Uechi K."/>
            <person name="Horii T."/>
            <person name="Iida T."/>
            <person name="Fujita J."/>
            <person name="Nakamura S."/>
        </authorList>
    </citation>
    <scope>NUCLEOTIDE SEQUENCE [LARGE SCALE GENOMIC DNA]</scope>
    <source>
        <strain evidence="1 2">JCM 30726</strain>
    </source>
</reference>
<dbReference type="Proteomes" id="UP000465301">
    <property type="component" value="Unassembled WGS sequence"/>
</dbReference>
<protein>
    <recommendedName>
        <fullName evidence="3">DUF732 domain-containing protein</fullName>
    </recommendedName>
</protein>
<sequence>MCGLTVAVVCAGNAHADQSSDNYVHKYGFLVCAMLDRDPVLTPQRFANIVGYIQRDGSLTEDEATTAVADSSSQWCPEHSLDVQKATSQR</sequence>